<keyword evidence="1" id="KW-0175">Coiled coil</keyword>
<dbReference type="PANTHER" id="PTHR35970">
    <property type="entry name" value="SODIUM CHANNEL AND CLATHRIN LINKER 1"/>
    <property type="match status" value="1"/>
</dbReference>
<keyword evidence="4" id="KW-1185">Reference proteome</keyword>
<feature type="region of interest" description="Disordered" evidence="2">
    <location>
        <begin position="369"/>
        <end position="417"/>
    </location>
</feature>
<reference evidence="3" key="1">
    <citation type="submission" date="2025-08" db="UniProtKB">
        <authorList>
            <consortium name="Ensembl"/>
        </authorList>
    </citation>
    <scope>IDENTIFICATION</scope>
</reference>
<proteinExistence type="predicted"/>
<feature type="compositionally biased region" description="Basic and acidic residues" evidence="2">
    <location>
        <begin position="30"/>
        <end position="46"/>
    </location>
</feature>
<dbReference type="GO" id="GO:0060271">
    <property type="term" value="P:cilium assembly"/>
    <property type="evidence" value="ECO:0007669"/>
    <property type="project" value="TreeGrafter"/>
</dbReference>
<evidence type="ECO:0000313" key="3">
    <source>
        <dbReference type="Ensembl" id="ENSSANP00000082266.1"/>
    </source>
</evidence>
<accession>A0A671RGF7</accession>
<protein>
    <submittedName>
        <fullName evidence="3">Sodium channel and clathrin linker 1-like</fullName>
    </submittedName>
</protein>
<dbReference type="GO" id="GO:0045162">
    <property type="term" value="P:clustering of voltage-gated sodium channels"/>
    <property type="evidence" value="ECO:0007669"/>
    <property type="project" value="InterPro"/>
</dbReference>
<sequence length="417" mass="48317">MPGQRSCLSCLTQNNQQFLKTVAEQSSEPEELRKDAAEAQGREEASDRRLQQLQAALKQLEASVICFLLQGSVKQTECEQQMGELQGCCASLEEEKFETLSRLRNSIQLAEEASLQREQAQLREKQRAEELEKMKDAMKQLIQDAAMRTRKEVSAANVLELCKRISLRHQVYKEGRIGEPEMRKMEALHQRCLNAERLKDETQLCKYKGASRIVYCLCRYSEELSRSQEEVRRLQSALTSPREESTAISEERLMLQQENQQLHRDMERRAKQQVSSMQQELCVKEQGLESTLREIEESSKNSSTGLTRLLLAQQKTISRYKDEAKNLTQAFQQKLSSLRSELNRQKQRAQELEIQMEADHQKILEYERQVSEQQEKNTRLQRRLTQAEQRAASVSQQPSVISQRRKAASMMDLETLS</sequence>
<gene>
    <name evidence="3" type="primary">LOC107665924</name>
</gene>
<dbReference type="GO" id="GO:0005814">
    <property type="term" value="C:centriole"/>
    <property type="evidence" value="ECO:0007669"/>
    <property type="project" value="TreeGrafter"/>
</dbReference>
<feature type="compositionally biased region" description="Polar residues" evidence="2">
    <location>
        <begin position="383"/>
        <end position="402"/>
    </location>
</feature>
<name>A0A671RGF7_9TELE</name>
<dbReference type="InterPro" id="IPR038911">
    <property type="entry name" value="SCLT1"/>
</dbReference>
<feature type="region of interest" description="Disordered" evidence="2">
    <location>
        <begin position="23"/>
        <end position="46"/>
    </location>
</feature>
<organism evidence="3 4">
    <name type="scientific">Sinocyclocheilus anshuiensis</name>
    <dbReference type="NCBI Taxonomy" id="1608454"/>
    <lineage>
        <taxon>Eukaryota</taxon>
        <taxon>Metazoa</taxon>
        <taxon>Chordata</taxon>
        <taxon>Craniata</taxon>
        <taxon>Vertebrata</taxon>
        <taxon>Euteleostomi</taxon>
        <taxon>Actinopterygii</taxon>
        <taxon>Neopterygii</taxon>
        <taxon>Teleostei</taxon>
        <taxon>Ostariophysi</taxon>
        <taxon>Cypriniformes</taxon>
        <taxon>Cyprinidae</taxon>
        <taxon>Cyprininae</taxon>
        <taxon>Sinocyclocheilus</taxon>
    </lineage>
</organism>
<dbReference type="Ensembl" id="ENSSANT00000087430.1">
    <property type="protein sequence ID" value="ENSSANP00000082266.1"/>
    <property type="gene ID" value="ENSSANG00000040749.1"/>
</dbReference>
<dbReference type="Proteomes" id="UP000472260">
    <property type="component" value="Unassembled WGS sequence"/>
</dbReference>
<evidence type="ECO:0000256" key="1">
    <source>
        <dbReference type="SAM" id="Coils"/>
    </source>
</evidence>
<feature type="compositionally biased region" description="Basic and acidic residues" evidence="2">
    <location>
        <begin position="369"/>
        <end position="378"/>
    </location>
</feature>
<evidence type="ECO:0000313" key="4">
    <source>
        <dbReference type="Proteomes" id="UP000472260"/>
    </source>
</evidence>
<reference evidence="3" key="2">
    <citation type="submission" date="2025-09" db="UniProtKB">
        <authorList>
            <consortium name="Ensembl"/>
        </authorList>
    </citation>
    <scope>IDENTIFICATION</scope>
</reference>
<feature type="coiled-coil region" evidence="1">
    <location>
        <begin position="112"/>
        <end position="148"/>
    </location>
</feature>
<dbReference type="AlphaFoldDB" id="A0A671RGF7"/>
<evidence type="ECO:0000256" key="2">
    <source>
        <dbReference type="SAM" id="MobiDB-lite"/>
    </source>
</evidence>
<dbReference type="PANTHER" id="PTHR35970:SF1">
    <property type="entry name" value="SODIUM CHANNEL AND CLATHRIN LINKER 1"/>
    <property type="match status" value="1"/>
</dbReference>